<organism evidence="4 5">
    <name type="scientific">Steinernema hermaphroditum</name>
    <dbReference type="NCBI Taxonomy" id="289476"/>
    <lineage>
        <taxon>Eukaryota</taxon>
        <taxon>Metazoa</taxon>
        <taxon>Ecdysozoa</taxon>
        <taxon>Nematoda</taxon>
        <taxon>Chromadorea</taxon>
        <taxon>Rhabditida</taxon>
        <taxon>Tylenchina</taxon>
        <taxon>Panagrolaimomorpha</taxon>
        <taxon>Strongyloidoidea</taxon>
        <taxon>Steinernematidae</taxon>
        <taxon>Steinernema</taxon>
    </lineage>
</organism>
<dbReference type="CDD" id="cd01448">
    <property type="entry name" value="TST_Repeat_1"/>
    <property type="match status" value="1"/>
</dbReference>
<keyword evidence="5" id="KW-1185">Reference proteome</keyword>
<dbReference type="Gene3D" id="3.40.250.10">
    <property type="entry name" value="Rhodanese-like domain"/>
    <property type="match status" value="2"/>
</dbReference>
<comment type="caution">
    <text evidence="4">The sequence shown here is derived from an EMBL/GenBank/DDBJ whole genome shotgun (WGS) entry which is preliminary data.</text>
</comment>
<reference evidence="4" key="1">
    <citation type="submission" date="2023-06" db="EMBL/GenBank/DDBJ databases">
        <title>Genomic analysis of the entomopathogenic nematode Steinernema hermaphroditum.</title>
        <authorList>
            <person name="Schwarz E.M."/>
            <person name="Heppert J.K."/>
            <person name="Baniya A."/>
            <person name="Schwartz H.T."/>
            <person name="Tan C.-H."/>
            <person name="Antoshechkin I."/>
            <person name="Sternberg P.W."/>
            <person name="Goodrich-Blair H."/>
            <person name="Dillman A.R."/>
        </authorList>
    </citation>
    <scope>NUCLEOTIDE SEQUENCE</scope>
    <source>
        <strain evidence="4">PS9179</strain>
        <tissue evidence="4">Whole animal</tissue>
    </source>
</reference>
<dbReference type="PANTHER" id="PTHR11364">
    <property type="entry name" value="THIOSULFATE SULFERTANSFERASE"/>
    <property type="match status" value="1"/>
</dbReference>
<gene>
    <name evidence="4" type="ORF">QR680_003280</name>
</gene>
<evidence type="ECO:0000259" key="3">
    <source>
        <dbReference type="PROSITE" id="PS50206"/>
    </source>
</evidence>
<dbReference type="PANTHER" id="PTHR11364:SF27">
    <property type="entry name" value="SULFURTRANSFERASE"/>
    <property type="match status" value="1"/>
</dbReference>
<dbReference type="InterPro" id="IPR036873">
    <property type="entry name" value="Rhodanese-like_dom_sf"/>
</dbReference>
<sequence>MGDGKQVSSADVPPLVDVEWLAKNLENVVILHASYDHECDLEHDDFVKAYYEDVNKRIKRFTSVQYQTGHIQNAVEFSLNCATYPGRTEKFYLYNTREVAKYFQKLAIRPDDHIVVYSTGPYNGMLYAAKARWILKVYDFCKVSVLDGGLVAWEKGGKPVTKEVNMLQPSTLIPRRMNMQEHITLSALADGGQDSDVAILHELENWNFIDCRPAAQFQGVAKPRQFTHIEAVGSFIQYSKNLPALKVIATNGLMASKKEIDKALIESEYDERFKTILFCYNSLQSSLVGLALEHAGYKPPMIFTGGLYEFEIRKPHFINGQYGFPLY</sequence>
<dbReference type="EMBL" id="JAUCMV010000005">
    <property type="protein sequence ID" value="KAK0399932.1"/>
    <property type="molecule type" value="Genomic_DNA"/>
</dbReference>
<dbReference type="GO" id="GO:0004792">
    <property type="term" value="F:thiosulfate-cyanide sulfurtransferase activity"/>
    <property type="evidence" value="ECO:0007669"/>
    <property type="project" value="TreeGrafter"/>
</dbReference>
<dbReference type="PROSITE" id="PS50206">
    <property type="entry name" value="RHODANESE_3"/>
    <property type="match status" value="2"/>
</dbReference>
<evidence type="ECO:0000256" key="1">
    <source>
        <dbReference type="ARBA" id="ARBA00022679"/>
    </source>
</evidence>
<keyword evidence="1" id="KW-0808">Transferase</keyword>
<dbReference type="AlphaFoldDB" id="A0AA39LJT0"/>
<dbReference type="GO" id="GO:0005739">
    <property type="term" value="C:mitochondrion"/>
    <property type="evidence" value="ECO:0007669"/>
    <property type="project" value="TreeGrafter"/>
</dbReference>
<accession>A0AA39LJT0</accession>
<dbReference type="SMART" id="SM00450">
    <property type="entry name" value="RHOD"/>
    <property type="match status" value="2"/>
</dbReference>
<evidence type="ECO:0000313" key="5">
    <source>
        <dbReference type="Proteomes" id="UP001175271"/>
    </source>
</evidence>
<feature type="domain" description="Rhodanese" evidence="3">
    <location>
        <begin position="202"/>
        <end position="319"/>
    </location>
</feature>
<keyword evidence="2" id="KW-0677">Repeat</keyword>
<evidence type="ECO:0000313" key="4">
    <source>
        <dbReference type="EMBL" id="KAK0399932.1"/>
    </source>
</evidence>
<dbReference type="InterPro" id="IPR001763">
    <property type="entry name" value="Rhodanese-like_dom"/>
</dbReference>
<dbReference type="Proteomes" id="UP001175271">
    <property type="component" value="Unassembled WGS sequence"/>
</dbReference>
<feature type="domain" description="Rhodanese" evidence="3">
    <location>
        <begin position="60"/>
        <end position="162"/>
    </location>
</feature>
<protein>
    <recommendedName>
        <fullName evidence="3">Rhodanese domain-containing protein</fullName>
    </recommendedName>
</protein>
<dbReference type="SUPFAM" id="SSF52821">
    <property type="entry name" value="Rhodanese/Cell cycle control phosphatase"/>
    <property type="match status" value="2"/>
</dbReference>
<name>A0AA39LJT0_9BILA</name>
<dbReference type="InterPro" id="IPR045078">
    <property type="entry name" value="TST/MPST-like"/>
</dbReference>
<proteinExistence type="predicted"/>
<dbReference type="Pfam" id="PF00581">
    <property type="entry name" value="Rhodanese"/>
    <property type="match status" value="2"/>
</dbReference>
<evidence type="ECO:0000256" key="2">
    <source>
        <dbReference type="ARBA" id="ARBA00022737"/>
    </source>
</evidence>